<dbReference type="RefSeq" id="WP_254088225.1">
    <property type="nucleotide sequence ID" value="NZ_JAHESC010000001.1"/>
</dbReference>
<accession>A0AAP2D5R3</accession>
<dbReference type="AlphaFoldDB" id="A0AAP2D5R3"/>
<evidence type="ECO:0000313" key="2">
    <source>
        <dbReference type="EMBL" id="MBT1684970.1"/>
    </source>
</evidence>
<dbReference type="SUPFAM" id="SSF51735">
    <property type="entry name" value="NAD(P)-binding Rossmann-fold domains"/>
    <property type="match status" value="1"/>
</dbReference>
<gene>
    <name evidence="2" type="ORF">KK078_00305</name>
</gene>
<protein>
    <submittedName>
        <fullName evidence="2">NAD(P)H-binding protein</fullName>
    </submittedName>
</protein>
<evidence type="ECO:0000313" key="3">
    <source>
        <dbReference type="Proteomes" id="UP001319180"/>
    </source>
</evidence>
<evidence type="ECO:0000259" key="1">
    <source>
        <dbReference type="Pfam" id="PF13460"/>
    </source>
</evidence>
<reference evidence="2 3" key="1">
    <citation type="submission" date="2021-05" db="EMBL/GenBank/DDBJ databases">
        <title>A Polyphasic approach of four new species of the genus Ohtaekwangia: Ohtaekwangia histidinii sp. nov., Ohtaekwangia cretensis sp. nov., Ohtaekwangia indiensis sp. nov., Ohtaekwangia reichenbachii sp. nov. from diverse environment.</title>
        <authorList>
            <person name="Octaviana S."/>
        </authorList>
    </citation>
    <scope>NUCLEOTIDE SEQUENCE [LARGE SCALE GENOMIC DNA]</scope>
    <source>
        <strain evidence="2 3">PWU37</strain>
    </source>
</reference>
<dbReference type="EMBL" id="JAHESC010000001">
    <property type="protein sequence ID" value="MBT1684970.1"/>
    <property type="molecule type" value="Genomic_DNA"/>
</dbReference>
<dbReference type="InterPro" id="IPR016040">
    <property type="entry name" value="NAD(P)-bd_dom"/>
</dbReference>
<keyword evidence="3" id="KW-1185">Reference proteome</keyword>
<dbReference type="PANTHER" id="PTHR43355:SF2">
    <property type="entry name" value="FLAVIN REDUCTASE (NADPH)"/>
    <property type="match status" value="1"/>
</dbReference>
<dbReference type="PANTHER" id="PTHR43355">
    <property type="entry name" value="FLAVIN REDUCTASE (NADPH)"/>
    <property type="match status" value="1"/>
</dbReference>
<dbReference type="InterPro" id="IPR036291">
    <property type="entry name" value="NAD(P)-bd_dom_sf"/>
</dbReference>
<feature type="domain" description="NAD(P)-binding" evidence="1">
    <location>
        <begin position="7"/>
        <end position="192"/>
    </location>
</feature>
<dbReference type="GO" id="GO:0042602">
    <property type="term" value="F:riboflavin reductase (NADPH) activity"/>
    <property type="evidence" value="ECO:0007669"/>
    <property type="project" value="TreeGrafter"/>
</dbReference>
<dbReference type="Gene3D" id="3.40.50.720">
    <property type="entry name" value="NAD(P)-binding Rossmann-like Domain"/>
    <property type="match status" value="1"/>
</dbReference>
<proteinExistence type="predicted"/>
<name>A0AAP2D5R3_9BACT</name>
<dbReference type="Proteomes" id="UP001319180">
    <property type="component" value="Unassembled WGS sequence"/>
</dbReference>
<sequence length="207" mass="22216">MTIAIAGAAAGIGREAVNQALDKGHTVIALSTNVSGIARRPGLTIIQGSAANISDLKKVMVRSDALLITVGTKKKKNTTLFSEIARALVAAADEVQYTKPVLIITGFGAGESASYLGFFMKMVIRLFLRDQYLDKTVMEQIITASHLQWGIVRPGMLTNAPLSGHYGIFTALEPQMKVGKISRADVAEYLLKEAVLQENLGKKVTLT</sequence>
<comment type="caution">
    <text evidence="2">The sequence shown here is derived from an EMBL/GenBank/DDBJ whole genome shotgun (WGS) entry which is preliminary data.</text>
</comment>
<organism evidence="2 3">
    <name type="scientific">Dawidia soli</name>
    <dbReference type="NCBI Taxonomy" id="2782352"/>
    <lineage>
        <taxon>Bacteria</taxon>
        <taxon>Pseudomonadati</taxon>
        <taxon>Bacteroidota</taxon>
        <taxon>Cytophagia</taxon>
        <taxon>Cytophagales</taxon>
        <taxon>Chryseotaleaceae</taxon>
        <taxon>Dawidia</taxon>
    </lineage>
</organism>
<dbReference type="GO" id="GO:0004074">
    <property type="term" value="F:biliverdin reductase [NAD(P)H] activity"/>
    <property type="evidence" value="ECO:0007669"/>
    <property type="project" value="TreeGrafter"/>
</dbReference>
<dbReference type="InterPro" id="IPR051606">
    <property type="entry name" value="Polyketide_Oxido-like"/>
</dbReference>
<dbReference type="Pfam" id="PF13460">
    <property type="entry name" value="NAD_binding_10"/>
    <property type="match status" value="1"/>
</dbReference>